<dbReference type="AlphaFoldDB" id="A0A346XT92"/>
<gene>
    <name evidence="3" type="ORF">DVS28_a0738</name>
</gene>
<dbReference type="SUPFAM" id="SSF52096">
    <property type="entry name" value="ClpP/crotonase"/>
    <property type="match status" value="1"/>
</dbReference>
<evidence type="ECO:0000256" key="2">
    <source>
        <dbReference type="RuleBase" id="RU003707"/>
    </source>
</evidence>
<sequence length="250" mass="26302">MSLLELTEPTPGVRLLTLTDPERRNAMGFEMAAEMIATAAELKVDRDVRTLVITGAGKGFCAGADLPQLFGESDRSVQQVHADLQGYYRAFLAVRELPFPTIAAVNGAAVGAGLNLAMACDIRLTGPHGKFGATFSRIGLHPGGGCTWFLVRAMGASKALRTLLLGDMLAADAAVAHGLAEGPHDDVVAEALSLAARFAEVDPQLARHITKAVDLAVATDDLDAVLEYESWAQAASASSDQLKAWVGQFS</sequence>
<dbReference type="GO" id="GO:0006635">
    <property type="term" value="P:fatty acid beta-oxidation"/>
    <property type="evidence" value="ECO:0007669"/>
    <property type="project" value="TreeGrafter"/>
</dbReference>
<evidence type="ECO:0000313" key="4">
    <source>
        <dbReference type="Proteomes" id="UP000264006"/>
    </source>
</evidence>
<dbReference type="PANTHER" id="PTHR11941:SF54">
    <property type="entry name" value="ENOYL-COA HYDRATASE, MITOCHONDRIAL"/>
    <property type="match status" value="1"/>
</dbReference>
<evidence type="ECO:0000313" key="3">
    <source>
        <dbReference type="EMBL" id="AXV05439.1"/>
    </source>
</evidence>
<evidence type="ECO:0000256" key="1">
    <source>
        <dbReference type="ARBA" id="ARBA00005254"/>
    </source>
</evidence>
<dbReference type="KEGG" id="euz:DVS28_a0738"/>
<dbReference type="PANTHER" id="PTHR11941">
    <property type="entry name" value="ENOYL-COA HYDRATASE-RELATED"/>
    <property type="match status" value="1"/>
</dbReference>
<protein>
    <submittedName>
        <fullName evidence="3">Enoyl-CoA hydratase</fullName>
    </submittedName>
</protein>
<reference evidence="3 4" key="1">
    <citation type="submission" date="2018-09" db="EMBL/GenBank/DDBJ databases">
        <title>Complete genome sequence of Euzebya sp. DY32-46 isolated from seawater of Pacific Ocean.</title>
        <authorList>
            <person name="Xu L."/>
            <person name="Wu Y.-H."/>
            <person name="Xu X.-W."/>
        </authorList>
    </citation>
    <scope>NUCLEOTIDE SEQUENCE [LARGE SCALE GENOMIC DNA]</scope>
    <source>
        <strain evidence="3 4">DY32-46</strain>
    </source>
</reference>
<dbReference type="InterPro" id="IPR029045">
    <property type="entry name" value="ClpP/crotonase-like_dom_sf"/>
</dbReference>
<dbReference type="PROSITE" id="PS00166">
    <property type="entry name" value="ENOYL_COA_HYDRATASE"/>
    <property type="match status" value="1"/>
</dbReference>
<dbReference type="EMBL" id="CP031165">
    <property type="protein sequence ID" value="AXV05439.1"/>
    <property type="molecule type" value="Genomic_DNA"/>
</dbReference>
<dbReference type="CDD" id="cd06558">
    <property type="entry name" value="crotonase-like"/>
    <property type="match status" value="1"/>
</dbReference>
<dbReference type="InterPro" id="IPR001753">
    <property type="entry name" value="Enoyl-CoA_hydra/iso"/>
</dbReference>
<name>A0A346XT92_9ACTN</name>
<accession>A0A346XT92</accession>
<dbReference type="OrthoDB" id="3473569at2"/>
<comment type="similarity">
    <text evidence="1 2">Belongs to the enoyl-CoA hydratase/isomerase family.</text>
</comment>
<dbReference type="Gene3D" id="3.90.226.10">
    <property type="entry name" value="2-enoyl-CoA Hydratase, Chain A, domain 1"/>
    <property type="match status" value="1"/>
</dbReference>
<dbReference type="Proteomes" id="UP000264006">
    <property type="component" value="Chromosome"/>
</dbReference>
<dbReference type="GO" id="GO:0003824">
    <property type="term" value="F:catalytic activity"/>
    <property type="evidence" value="ECO:0007669"/>
    <property type="project" value="InterPro"/>
</dbReference>
<dbReference type="InterPro" id="IPR018376">
    <property type="entry name" value="Enoyl-CoA_hyd/isom_CS"/>
</dbReference>
<keyword evidence="4" id="KW-1185">Reference proteome</keyword>
<proteinExistence type="inferred from homology"/>
<dbReference type="Pfam" id="PF00378">
    <property type="entry name" value="ECH_1"/>
    <property type="match status" value="1"/>
</dbReference>
<organism evidence="3 4">
    <name type="scientific">Euzebya pacifica</name>
    <dbReference type="NCBI Taxonomy" id="1608957"/>
    <lineage>
        <taxon>Bacteria</taxon>
        <taxon>Bacillati</taxon>
        <taxon>Actinomycetota</taxon>
        <taxon>Nitriliruptoria</taxon>
        <taxon>Euzebyales</taxon>
    </lineage>
</organism>
<dbReference type="RefSeq" id="WP_114590251.1">
    <property type="nucleotide sequence ID" value="NZ_CAXIBR010000004.1"/>
</dbReference>